<dbReference type="GO" id="GO:0008270">
    <property type="term" value="F:zinc ion binding"/>
    <property type="evidence" value="ECO:0007669"/>
    <property type="project" value="UniProtKB-KW"/>
</dbReference>
<evidence type="ECO:0000256" key="4">
    <source>
        <dbReference type="SAM" id="MobiDB-lite"/>
    </source>
</evidence>
<evidence type="ECO:0000259" key="5">
    <source>
        <dbReference type="Pfam" id="PF04500"/>
    </source>
</evidence>
<accession>A0A3P6UNC9</accession>
<dbReference type="Gene3D" id="2.20.25.240">
    <property type="match status" value="1"/>
</dbReference>
<evidence type="ECO:0000256" key="3">
    <source>
        <dbReference type="ARBA" id="ARBA00022833"/>
    </source>
</evidence>
<keyword evidence="3" id="KW-0862">Zinc</keyword>
<gene>
    <name evidence="6" type="ORF">NLS_LOCUS5051</name>
</gene>
<evidence type="ECO:0000256" key="2">
    <source>
        <dbReference type="ARBA" id="ARBA00022771"/>
    </source>
</evidence>
<reference evidence="6 7" key="1">
    <citation type="submission" date="2018-08" db="EMBL/GenBank/DDBJ databases">
        <authorList>
            <person name="Laetsch R D."/>
            <person name="Stevens L."/>
            <person name="Kumar S."/>
            <person name="Blaxter L. M."/>
        </authorList>
    </citation>
    <scope>NUCLEOTIDE SEQUENCE [LARGE SCALE GENOMIC DNA]</scope>
</reference>
<evidence type="ECO:0000256" key="1">
    <source>
        <dbReference type="ARBA" id="ARBA00022723"/>
    </source>
</evidence>
<proteinExistence type="predicted"/>
<feature type="compositionally biased region" description="Polar residues" evidence="4">
    <location>
        <begin position="279"/>
        <end position="301"/>
    </location>
</feature>
<dbReference type="AlphaFoldDB" id="A0A3P6UNC9"/>
<dbReference type="EMBL" id="UYRX01000355">
    <property type="protein sequence ID" value="VDK80788.1"/>
    <property type="molecule type" value="Genomic_DNA"/>
</dbReference>
<keyword evidence="7" id="KW-1185">Reference proteome</keyword>
<feature type="region of interest" description="Disordered" evidence="4">
    <location>
        <begin position="266"/>
        <end position="301"/>
    </location>
</feature>
<evidence type="ECO:0000313" key="7">
    <source>
        <dbReference type="Proteomes" id="UP000277928"/>
    </source>
</evidence>
<feature type="region of interest" description="Disordered" evidence="4">
    <location>
        <begin position="1"/>
        <end position="20"/>
    </location>
</feature>
<keyword evidence="2" id="KW-0863">Zinc-finger</keyword>
<feature type="domain" description="FLYWCH-type" evidence="5">
    <location>
        <begin position="68"/>
        <end position="124"/>
    </location>
</feature>
<dbReference type="InterPro" id="IPR007588">
    <property type="entry name" value="Znf_FLYWCH"/>
</dbReference>
<keyword evidence="1" id="KW-0479">Metal-binding</keyword>
<dbReference type="OMA" id="NLKAYRC"/>
<evidence type="ECO:0000313" key="6">
    <source>
        <dbReference type="EMBL" id="VDK80788.1"/>
    </source>
</evidence>
<feature type="compositionally biased region" description="Basic and acidic residues" evidence="4">
    <location>
        <begin position="11"/>
        <end position="20"/>
    </location>
</feature>
<feature type="compositionally biased region" description="Acidic residues" evidence="4">
    <location>
        <begin position="202"/>
        <end position="214"/>
    </location>
</feature>
<name>A0A3P6UNC9_LITSI</name>
<protein>
    <recommendedName>
        <fullName evidence="5">FLYWCH-type domain-containing protein</fullName>
    </recommendedName>
</protein>
<dbReference type="Proteomes" id="UP000277928">
    <property type="component" value="Unassembled WGS sequence"/>
</dbReference>
<organism evidence="6 7">
    <name type="scientific">Litomosoides sigmodontis</name>
    <name type="common">Filarial nematode worm</name>
    <dbReference type="NCBI Taxonomy" id="42156"/>
    <lineage>
        <taxon>Eukaryota</taxon>
        <taxon>Metazoa</taxon>
        <taxon>Ecdysozoa</taxon>
        <taxon>Nematoda</taxon>
        <taxon>Chromadorea</taxon>
        <taxon>Rhabditida</taxon>
        <taxon>Spirurina</taxon>
        <taxon>Spiruromorpha</taxon>
        <taxon>Filarioidea</taxon>
        <taxon>Onchocercidae</taxon>
        <taxon>Litomosoides</taxon>
    </lineage>
</organism>
<dbReference type="Pfam" id="PF04500">
    <property type="entry name" value="FLYWCH"/>
    <property type="match status" value="1"/>
</dbReference>
<feature type="region of interest" description="Disordered" evidence="4">
    <location>
        <begin position="202"/>
        <end position="222"/>
    </location>
</feature>
<dbReference type="OrthoDB" id="10029846at2759"/>
<feature type="compositionally biased region" description="Acidic residues" evidence="4">
    <location>
        <begin position="1"/>
        <end position="10"/>
    </location>
</feature>
<sequence length="363" mass="41194">MEANWEEGTEEEGKGEIHHKSAGESTFKICWKVMRTEQLDCNYPVESDSEDTKESVSAETSSFSLDITARGRPLIIFKGYEHRQVRVDRARNLKAYRCIKKKCKGRLHTDYNDTNVRIVSEHVHEPNFDAEFKRRRRTLLRELAQKGNVSPSQIIQKARDLEMQYHDVCEATKTSYAAERRYNFVFFPFVIVDCNNHLKIEQEDDTGVGEDSADEPPLLPGDSIQISEQFNQFLQMTTNGLANGNSSAMNVYLNLLLQQMLSNVVGNNSNNNQQEADDNCSSNSSHQDRLSTPNAKQSSVDAGIQTNNYELGIRVPAHDAAVRDTLALELGTILAKKFWPQHYLREDKLKLMVDVIGKLLGCC</sequence>
<dbReference type="STRING" id="42156.A0A3P6UNC9"/>